<dbReference type="Proteomes" id="UP000267844">
    <property type="component" value="Unassembled WGS sequence"/>
</dbReference>
<proteinExistence type="predicted"/>
<gene>
    <name evidence="2" type="primary">hxsD</name>
    <name evidence="2" type="ORF">EGI89_14450</name>
</gene>
<name>A0A3R8SJM2_9FLAO</name>
<dbReference type="InterPro" id="IPR023974">
    <property type="entry name" value="HxsD"/>
</dbReference>
<dbReference type="AlphaFoldDB" id="A0A3R8SJM2"/>
<dbReference type="NCBIfam" id="TIGR03976">
    <property type="entry name" value="chp_LLNDYxLRE"/>
    <property type="match status" value="1"/>
</dbReference>
<dbReference type="EMBL" id="RHPO01000051">
    <property type="protein sequence ID" value="RRT87853.1"/>
    <property type="molecule type" value="Genomic_DNA"/>
</dbReference>
<feature type="region of interest" description="Disordered" evidence="1">
    <location>
        <begin position="95"/>
        <end position="114"/>
    </location>
</feature>
<sequence>MKKIEFRLDSNLYSKDAIFKCVYWYSNDFNINISMIENSIYFLELEPKQEISEEKYTTTINKLNQDLIDFNLRDIITKETQNLRDLLVAKAFSNGEYDEEPPGEYSDPVGFKLN</sequence>
<reference evidence="2 3" key="1">
    <citation type="submission" date="2018-10" db="EMBL/GenBank/DDBJ databases">
        <title>Transmission dynamics of multidrug resistant bacteria on intensive care unit surfaces.</title>
        <authorList>
            <person name="D'Souza A.W."/>
            <person name="Potter R.F."/>
            <person name="Wallace M."/>
            <person name="Shupe A."/>
            <person name="Patel S."/>
            <person name="Sun S."/>
            <person name="Gul D."/>
            <person name="Kwon J.H."/>
            <person name="Andleeb S."/>
            <person name="Burnham C.-A.D."/>
            <person name="Dantas G."/>
        </authorList>
    </citation>
    <scope>NUCLEOTIDE SEQUENCE [LARGE SCALE GENOMIC DNA]</scope>
    <source>
        <strain evidence="2 3">WF_348</strain>
    </source>
</reference>
<comment type="caution">
    <text evidence="2">The sequence shown here is derived from an EMBL/GenBank/DDBJ whole genome shotgun (WGS) entry which is preliminary data.</text>
</comment>
<evidence type="ECO:0000256" key="1">
    <source>
        <dbReference type="SAM" id="MobiDB-lite"/>
    </source>
</evidence>
<accession>A0A3R8SJM2</accession>
<dbReference type="RefSeq" id="WP_125350708.1">
    <property type="nucleotide sequence ID" value="NZ_RHPN01000052.1"/>
</dbReference>
<organism evidence="2 3">
    <name type="scientific">Empedobacter falsenii</name>
    <dbReference type="NCBI Taxonomy" id="343874"/>
    <lineage>
        <taxon>Bacteria</taxon>
        <taxon>Pseudomonadati</taxon>
        <taxon>Bacteroidota</taxon>
        <taxon>Flavobacteriia</taxon>
        <taxon>Flavobacteriales</taxon>
        <taxon>Weeksellaceae</taxon>
        <taxon>Empedobacter</taxon>
    </lineage>
</organism>
<evidence type="ECO:0000313" key="3">
    <source>
        <dbReference type="Proteomes" id="UP000267844"/>
    </source>
</evidence>
<evidence type="ECO:0000313" key="2">
    <source>
        <dbReference type="EMBL" id="RRT87853.1"/>
    </source>
</evidence>
<protein>
    <submittedName>
        <fullName evidence="2">His-Xaa-Ser system protein HxsD</fullName>
    </submittedName>
</protein>